<dbReference type="EMBL" id="GBXM01078644">
    <property type="protein sequence ID" value="JAH29933.1"/>
    <property type="molecule type" value="Transcribed_RNA"/>
</dbReference>
<reference evidence="1" key="2">
    <citation type="journal article" date="2015" name="Fish Shellfish Immunol.">
        <title>Early steps in the European eel (Anguilla anguilla)-Vibrio vulnificus interaction in the gills: Role of the RtxA13 toxin.</title>
        <authorList>
            <person name="Callol A."/>
            <person name="Pajuelo D."/>
            <person name="Ebbesson L."/>
            <person name="Teles M."/>
            <person name="MacKenzie S."/>
            <person name="Amaro C."/>
        </authorList>
    </citation>
    <scope>NUCLEOTIDE SEQUENCE</scope>
</reference>
<protein>
    <submittedName>
        <fullName evidence="1">Uncharacterized protein</fullName>
    </submittedName>
</protein>
<reference evidence="1" key="1">
    <citation type="submission" date="2014-11" db="EMBL/GenBank/DDBJ databases">
        <authorList>
            <person name="Amaro Gonzalez C."/>
        </authorList>
    </citation>
    <scope>NUCLEOTIDE SEQUENCE</scope>
</reference>
<sequence length="49" mass="5596">MDCASLYFMEYEVANHISWVWEIPQGKCNQSLCDVGAKSDIFCHVSPDK</sequence>
<name>A0A0E9RNK1_ANGAN</name>
<dbReference type="AlphaFoldDB" id="A0A0E9RNK1"/>
<organism evidence="1">
    <name type="scientific">Anguilla anguilla</name>
    <name type="common">European freshwater eel</name>
    <name type="synonym">Muraena anguilla</name>
    <dbReference type="NCBI Taxonomy" id="7936"/>
    <lineage>
        <taxon>Eukaryota</taxon>
        <taxon>Metazoa</taxon>
        <taxon>Chordata</taxon>
        <taxon>Craniata</taxon>
        <taxon>Vertebrata</taxon>
        <taxon>Euteleostomi</taxon>
        <taxon>Actinopterygii</taxon>
        <taxon>Neopterygii</taxon>
        <taxon>Teleostei</taxon>
        <taxon>Anguilliformes</taxon>
        <taxon>Anguillidae</taxon>
        <taxon>Anguilla</taxon>
    </lineage>
</organism>
<evidence type="ECO:0000313" key="1">
    <source>
        <dbReference type="EMBL" id="JAH29933.1"/>
    </source>
</evidence>
<proteinExistence type="predicted"/>
<accession>A0A0E9RNK1</accession>